<organism evidence="2 3">
    <name type="scientific">Pleurodeles waltl</name>
    <name type="common">Iberian ribbed newt</name>
    <dbReference type="NCBI Taxonomy" id="8319"/>
    <lineage>
        <taxon>Eukaryota</taxon>
        <taxon>Metazoa</taxon>
        <taxon>Chordata</taxon>
        <taxon>Craniata</taxon>
        <taxon>Vertebrata</taxon>
        <taxon>Euteleostomi</taxon>
        <taxon>Amphibia</taxon>
        <taxon>Batrachia</taxon>
        <taxon>Caudata</taxon>
        <taxon>Salamandroidea</taxon>
        <taxon>Salamandridae</taxon>
        <taxon>Pleurodelinae</taxon>
        <taxon>Pleurodeles</taxon>
    </lineage>
</organism>
<keyword evidence="3" id="KW-1185">Reference proteome</keyword>
<feature type="compositionally biased region" description="Pro residues" evidence="1">
    <location>
        <begin position="54"/>
        <end position="66"/>
    </location>
</feature>
<feature type="region of interest" description="Disordered" evidence="1">
    <location>
        <begin position="1"/>
        <end position="148"/>
    </location>
</feature>
<evidence type="ECO:0000313" key="2">
    <source>
        <dbReference type="EMBL" id="KAJ1209186.1"/>
    </source>
</evidence>
<dbReference type="AlphaFoldDB" id="A0AAV7W8R8"/>
<evidence type="ECO:0000313" key="3">
    <source>
        <dbReference type="Proteomes" id="UP001066276"/>
    </source>
</evidence>
<feature type="compositionally biased region" description="Basic and acidic residues" evidence="1">
    <location>
        <begin position="136"/>
        <end position="148"/>
    </location>
</feature>
<reference evidence="2" key="1">
    <citation type="journal article" date="2022" name="bioRxiv">
        <title>Sequencing and chromosome-scale assembly of the giantPleurodeles waltlgenome.</title>
        <authorList>
            <person name="Brown T."/>
            <person name="Elewa A."/>
            <person name="Iarovenko S."/>
            <person name="Subramanian E."/>
            <person name="Araus A.J."/>
            <person name="Petzold A."/>
            <person name="Susuki M."/>
            <person name="Suzuki K.-i.T."/>
            <person name="Hayashi T."/>
            <person name="Toyoda A."/>
            <person name="Oliveira C."/>
            <person name="Osipova E."/>
            <person name="Leigh N.D."/>
            <person name="Simon A."/>
            <person name="Yun M.H."/>
        </authorList>
    </citation>
    <scope>NUCLEOTIDE SEQUENCE</scope>
    <source>
        <strain evidence="2">20211129_DDA</strain>
        <tissue evidence="2">Liver</tissue>
    </source>
</reference>
<protein>
    <submittedName>
        <fullName evidence="2">Uncharacterized protein</fullName>
    </submittedName>
</protein>
<dbReference type="Proteomes" id="UP001066276">
    <property type="component" value="Chromosome 1_2"/>
</dbReference>
<name>A0AAV7W8R8_PLEWA</name>
<gene>
    <name evidence="2" type="ORF">NDU88_004564</name>
</gene>
<sequence length="148" mass="16167">MHQRSAPRGSIQHRSSTLFRHQQCTNGGHQRPAKVTRLTGGQARPSHRDKPPKAPRPPGAIPPPPALTRATRASRAAVRSDLQGRVHQGRQDPPANPPAPGTNKQPGVPHHRELQRSGRARPARPHRAAGPPPQIGEHHQLAPTEDRR</sequence>
<feature type="compositionally biased region" description="Basic residues" evidence="1">
    <location>
        <begin position="118"/>
        <end position="127"/>
    </location>
</feature>
<feature type="compositionally biased region" description="Low complexity" evidence="1">
    <location>
        <begin position="67"/>
        <end position="79"/>
    </location>
</feature>
<dbReference type="EMBL" id="JANPWB010000002">
    <property type="protein sequence ID" value="KAJ1209186.1"/>
    <property type="molecule type" value="Genomic_DNA"/>
</dbReference>
<accession>A0AAV7W8R8</accession>
<proteinExistence type="predicted"/>
<comment type="caution">
    <text evidence="2">The sequence shown here is derived from an EMBL/GenBank/DDBJ whole genome shotgun (WGS) entry which is preliminary data.</text>
</comment>
<evidence type="ECO:0000256" key="1">
    <source>
        <dbReference type="SAM" id="MobiDB-lite"/>
    </source>
</evidence>
<feature type="compositionally biased region" description="Polar residues" evidence="1">
    <location>
        <begin position="12"/>
        <end position="28"/>
    </location>
</feature>